<evidence type="ECO:0000256" key="1">
    <source>
        <dbReference type="SAM" id="MobiDB-lite"/>
    </source>
</evidence>
<feature type="non-terminal residue" evidence="2">
    <location>
        <position position="1"/>
    </location>
</feature>
<organism evidence="2 3">
    <name type="scientific">Rotaria socialis</name>
    <dbReference type="NCBI Taxonomy" id="392032"/>
    <lineage>
        <taxon>Eukaryota</taxon>
        <taxon>Metazoa</taxon>
        <taxon>Spiralia</taxon>
        <taxon>Gnathifera</taxon>
        <taxon>Rotifera</taxon>
        <taxon>Eurotatoria</taxon>
        <taxon>Bdelloidea</taxon>
        <taxon>Philodinida</taxon>
        <taxon>Philodinidae</taxon>
        <taxon>Rotaria</taxon>
    </lineage>
</organism>
<feature type="region of interest" description="Disordered" evidence="1">
    <location>
        <begin position="1"/>
        <end position="55"/>
    </location>
</feature>
<evidence type="ECO:0000313" key="2">
    <source>
        <dbReference type="EMBL" id="CAF5134314.1"/>
    </source>
</evidence>
<accession>A0A822FVJ8</accession>
<evidence type="ECO:0000313" key="3">
    <source>
        <dbReference type="Proteomes" id="UP000663848"/>
    </source>
</evidence>
<dbReference type="AlphaFoldDB" id="A0A822FVJ8"/>
<reference evidence="2" key="1">
    <citation type="submission" date="2021-02" db="EMBL/GenBank/DDBJ databases">
        <authorList>
            <person name="Nowell W R."/>
        </authorList>
    </citation>
    <scope>NUCLEOTIDE SEQUENCE</scope>
</reference>
<gene>
    <name evidence="2" type="ORF">QYT958_LOCUS47111</name>
</gene>
<name>A0A822FVJ8_9BILA</name>
<dbReference type="Proteomes" id="UP000663848">
    <property type="component" value="Unassembled WGS sequence"/>
</dbReference>
<comment type="caution">
    <text evidence="2">The sequence shown here is derived from an EMBL/GenBank/DDBJ whole genome shotgun (WGS) entry which is preliminary data.</text>
</comment>
<feature type="non-terminal residue" evidence="2">
    <location>
        <position position="80"/>
    </location>
</feature>
<proteinExistence type="predicted"/>
<feature type="compositionally biased region" description="Low complexity" evidence="1">
    <location>
        <begin position="45"/>
        <end position="55"/>
    </location>
</feature>
<protein>
    <submittedName>
        <fullName evidence="2">Uncharacterized protein</fullName>
    </submittedName>
</protein>
<sequence length="80" mass="8730">KPATSASNILGPRNLISDDDDYSSLSTRPKNSSASETHDDDEIESTTTDDNSLNTRVQYPLLYNQLLGNNNGAVDLSRTE</sequence>
<dbReference type="EMBL" id="CAJOBR010086980">
    <property type="protein sequence ID" value="CAF5134314.1"/>
    <property type="molecule type" value="Genomic_DNA"/>
</dbReference>